<feature type="signal peptide" evidence="1">
    <location>
        <begin position="1"/>
        <end position="23"/>
    </location>
</feature>
<dbReference type="Pfam" id="PF11276">
    <property type="entry name" value="DUF3078"/>
    <property type="match status" value="1"/>
</dbReference>
<dbReference type="EMBL" id="JAHESF010000004">
    <property type="protein sequence ID" value="MBT1696349.1"/>
    <property type="molecule type" value="Genomic_DNA"/>
</dbReference>
<organism evidence="2 3">
    <name type="scientific">Chryseosolibacter histidini</name>
    <dbReference type="NCBI Taxonomy" id="2782349"/>
    <lineage>
        <taxon>Bacteria</taxon>
        <taxon>Pseudomonadati</taxon>
        <taxon>Bacteroidota</taxon>
        <taxon>Cytophagia</taxon>
        <taxon>Cytophagales</taxon>
        <taxon>Chryseotaleaceae</taxon>
        <taxon>Chryseosolibacter</taxon>
    </lineage>
</organism>
<gene>
    <name evidence="2" type="ORF">KK083_05645</name>
</gene>
<dbReference type="RefSeq" id="WP_254161591.1">
    <property type="nucleotide sequence ID" value="NZ_JAHESF010000004.1"/>
</dbReference>
<keyword evidence="3" id="KW-1185">Reference proteome</keyword>
<sequence>MKRSMSLRAFLLVALLMPLATIAQNPDSLIWKKKLNFAVNFNQASFSSNWKAGGVNSIGFNSLFNYKANYKRERASWDNEIDLAFGFVNNSGQGYRKTLDRLYLDTKYGYELSKNWGLFTSLNLLTQFAKGYNYLDDNTSQLISDSFAPAFITSAWGLEYHPLEYFKVRFSPFAPRVTIVRDPTRFTKSVGPEPYGVDSTKTARFEWLAFQMLAEFNKEIAPNVNLKWRYLLYANYETLDLKTIDHRIDLDIVAKVNKYINVSIGGILLYDYDQDLGVQLSQVFSLGFLYNFQNYEEPKKP</sequence>
<evidence type="ECO:0000313" key="3">
    <source>
        <dbReference type="Proteomes" id="UP001319200"/>
    </source>
</evidence>
<protein>
    <submittedName>
        <fullName evidence="2">DUF3078 domain-containing protein</fullName>
    </submittedName>
</protein>
<evidence type="ECO:0000313" key="2">
    <source>
        <dbReference type="EMBL" id="MBT1696349.1"/>
    </source>
</evidence>
<accession>A0AAP2DIT3</accession>
<dbReference type="AlphaFoldDB" id="A0AAP2DIT3"/>
<dbReference type="Proteomes" id="UP001319200">
    <property type="component" value="Unassembled WGS sequence"/>
</dbReference>
<evidence type="ECO:0000256" key="1">
    <source>
        <dbReference type="SAM" id="SignalP"/>
    </source>
</evidence>
<proteinExistence type="predicted"/>
<keyword evidence="1" id="KW-0732">Signal</keyword>
<comment type="caution">
    <text evidence="2">The sequence shown here is derived from an EMBL/GenBank/DDBJ whole genome shotgun (WGS) entry which is preliminary data.</text>
</comment>
<reference evidence="2 3" key="1">
    <citation type="submission" date="2021-05" db="EMBL/GenBank/DDBJ databases">
        <title>A Polyphasic approach of four new species of the genus Ohtaekwangia: Ohtaekwangia histidinii sp. nov., Ohtaekwangia cretensis sp. nov., Ohtaekwangia indiensis sp. nov., Ohtaekwangia reichenbachii sp. nov. from diverse environment.</title>
        <authorList>
            <person name="Octaviana S."/>
        </authorList>
    </citation>
    <scope>NUCLEOTIDE SEQUENCE [LARGE SCALE GENOMIC DNA]</scope>
    <source>
        <strain evidence="2 3">PWU4</strain>
    </source>
</reference>
<name>A0AAP2DIT3_9BACT</name>
<dbReference type="InterPro" id="IPR021428">
    <property type="entry name" value="DUF3078"/>
</dbReference>
<feature type="chain" id="PRO_5042859012" evidence="1">
    <location>
        <begin position="24"/>
        <end position="301"/>
    </location>
</feature>